<dbReference type="EMBL" id="LAZR01014190">
    <property type="protein sequence ID" value="KKM18573.1"/>
    <property type="molecule type" value="Genomic_DNA"/>
</dbReference>
<accession>A0A0F9K914</accession>
<reference evidence="1" key="1">
    <citation type="journal article" date="2015" name="Nature">
        <title>Complex archaea that bridge the gap between prokaryotes and eukaryotes.</title>
        <authorList>
            <person name="Spang A."/>
            <person name="Saw J.H."/>
            <person name="Jorgensen S.L."/>
            <person name="Zaremba-Niedzwiedzka K."/>
            <person name="Martijn J."/>
            <person name="Lind A.E."/>
            <person name="van Eijk R."/>
            <person name="Schleper C."/>
            <person name="Guy L."/>
            <person name="Ettema T.J."/>
        </authorList>
    </citation>
    <scope>NUCLEOTIDE SEQUENCE</scope>
</reference>
<gene>
    <name evidence="1" type="ORF">LCGC14_1664250</name>
</gene>
<dbReference type="AlphaFoldDB" id="A0A0F9K914"/>
<comment type="caution">
    <text evidence="1">The sequence shown here is derived from an EMBL/GenBank/DDBJ whole genome shotgun (WGS) entry which is preliminary data.</text>
</comment>
<evidence type="ECO:0000313" key="1">
    <source>
        <dbReference type="EMBL" id="KKM18573.1"/>
    </source>
</evidence>
<protein>
    <submittedName>
        <fullName evidence="1">Uncharacterized protein</fullName>
    </submittedName>
</protein>
<name>A0A0F9K914_9ZZZZ</name>
<organism evidence="1">
    <name type="scientific">marine sediment metagenome</name>
    <dbReference type="NCBI Taxonomy" id="412755"/>
    <lineage>
        <taxon>unclassified sequences</taxon>
        <taxon>metagenomes</taxon>
        <taxon>ecological metagenomes</taxon>
    </lineage>
</organism>
<sequence length="74" mass="8399">MHGVSGLTEGVTYSPPPVYATTGTTPVGYLFELRRLAEKRHRALMYAEFLMLRARVFEIHGTLIDVSLVDKVYR</sequence>
<proteinExistence type="predicted"/>